<proteinExistence type="predicted"/>
<dbReference type="AlphaFoldDB" id="A0A4Y2MI17"/>
<feature type="region of interest" description="Disordered" evidence="1">
    <location>
        <begin position="1"/>
        <end position="53"/>
    </location>
</feature>
<feature type="compositionally biased region" description="Pro residues" evidence="1">
    <location>
        <begin position="31"/>
        <end position="51"/>
    </location>
</feature>
<protein>
    <submittedName>
        <fullName evidence="2">Uncharacterized protein</fullName>
    </submittedName>
</protein>
<feature type="compositionally biased region" description="Polar residues" evidence="1">
    <location>
        <begin position="1"/>
        <end position="10"/>
    </location>
</feature>
<name>A0A4Y2MI17_ARAVE</name>
<comment type="caution">
    <text evidence="2">The sequence shown here is derived from an EMBL/GenBank/DDBJ whole genome shotgun (WGS) entry which is preliminary data.</text>
</comment>
<evidence type="ECO:0000256" key="1">
    <source>
        <dbReference type="SAM" id="MobiDB-lite"/>
    </source>
</evidence>
<evidence type="ECO:0000313" key="2">
    <source>
        <dbReference type="EMBL" id="GBN25397.1"/>
    </source>
</evidence>
<sequence>MPNGYVQNKKIQVPNPPSSRVSLISSRNFPQPAPPTPQLIPPTPQPVPPTPREGNTAMTMYAAKEDLTNKFRRVLATAQDWDSGFRTNKSKLTNWSTLD</sequence>
<organism evidence="2 3">
    <name type="scientific">Araneus ventricosus</name>
    <name type="common">Orbweaver spider</name>
    <name type="synonym">Epeira ventricosa</name>
    <dbReference type="NCBI Taxonomy" id="182803"/>
    <lineage>
        <taxon>Eukaryota</taxon>
        <taxon>Metazoa</taxon>
        <taxon>Ecdysozoa</taxon>
        <taxon>Arthropoda</taxon>
        <taxon>Chelicerata</taxon>
        <taxon>Arachnida</taxon>
        <taxon>Araneae</taxon>
        <taxon>Araneomorphae</taxon>
        <taxon>Entelegynae</taxon>
        <taxon>Araneoidea</taxon>
        <taxon>Araneidae</taxon>
        <taxon>Araneus</taxon>
    </lineage>
</organism>
<dbReference type="Proteomes" id="UP000499080">
    <property type="component" value="Unassembled WGS sequence"/>
</dbReference>
<evidence type="ECO:0000313" key="3">
    <source>
        <dbReference type="Proteomes" id="UP000499080"/>
    </source>
</evidence>
<reference evidence="2 3" key="1">
    <citation type="journal article" date="2019" name="Sci. Rep.">
        <title>Orb-weaving spider Araneus ventricosus genome elucidates the spidroin gene catalogue.</title>
        <authorList>
            <person name="Kono N."/>
            <person name="Nakamura H."/>
            <person name="Ohtoshi R."/>
            <person name="Moran D.A.P."/>
            <person name="Shinohara A."/>
            <person name="Yoshida Y."/>
            <person name="Fujiwara M."/>
            <person name="Mori M."/>
            <person name="Tomita M."/>
            <person name="Arakawa K."/>
        </authorList>
    </citation>
    <scope>NUCLEOTIDE SEQUENCE [LARGE SCALE GENOMIC DNA]</scope>
</reference>
<keyword evidence="3" id="KW-1185">Reference proteome</keyword>
<gene>
    <name evidence="2" type="ORF">AVEN_123049_1</name>
</gene>
<feature type="compositionally biased region" description="Polar residues" evidence="1">
    <location>
        <begin position="18"/>
        <end position="29"/>
    </location>
</feature>
<dbReference type="EMBL" id="BGPR01007238">
    <property type="protein sequence ID" value="GBN25397.1"/>
    <property type="molecule type" value="Genomic_DNA"/>
</dbReference>
<accession>A0A4Y2MI17</accession>